<gene>
    <name evidence="5" type="ORF">E3T53_02765</name>
</gene>
<evidence type="ECO:0000259" key="3">
    <source>
        <dbReference type="Pfam" id="PF13556"/>
    </source>
</evidence>
<dbReference type="Gene3D" id="1.10.10.2840">
    <property type="entry name" value="PucR C-terminal helix-turn-helix domain"/>
    <property type="match status" value="1"/>
</dbReference>
<proteinExistence type="inferred from homology"/>
<evidence type="ECO:0000313" key="6">
    <source>
        <dbReference type="Proteomes" id="UP000298218"/>
    </source>
</evidence>
<dbReference type="PANTHER" id="PTHR33744">
    <property type="entry name" value="CARBOHYDRATE DIACID REGULATOR"/>
    <property type="match status" value="1"/>
</dbReference>
<dbReference type="InterPro" id="IPR041522">
    <property type="entry name" value="CdaR_GGDEF"/>
</dbReference>
<dbReference type="AlphaFoldDB" id="A0A4Y8KSV3"/>
<dbReference type="RefSeq" id="WP_134172410.1">
    <property type="nucleotide sequence ID" value="NZ_SODI01000001.1"/>
</dbReference>
<reference evidence="5 6" key="1">
    <citation type="submission" date="2019-03" db="EMBL/GenBank/DDBJ databases">
        <title>Genomics of glacier-inhabiting Cryobacterium strains.</title>
        <authorList>
            <person name="Liu Q."/>
            <person name="Xin Y.-H."/>
        </authorList>
    </citation>
    <scope>NUCLEOTIDE SEQUENCE [LARGE SCALE GENOMIC DNA]</scope>
    <source>
        <strain evidence="5 6">CGMCC 1.4292</strain>
    </source>
</reference>
<feature type="domain" description="Purine catabolism PurC-like" evidence="2">
    <location>
        <begin position="8"/>
        <end position="128"/>
    </location>
</feature>
<dbReference type="Pfam" id="PF17853">
    <property type="entry name" value="GGDEF_2"/>
    <property type="match status" value="1"/>
</dbReference>
<dbReference type="InterPro" id="IPR012914">
    <property type="entry name" value="PucR_dom"/>
</dbReference>
<dbReference type="Pfam" id="PF07905">
    <property type="entry name" value="PucR"/>
    <property type="match status" value="1"/>
</dbReference>
<evidence type="ECO:0000259" key="4">
    <source>
        <dbReference type="Pfam" id="PF17853"/>
    </source>
</evidence>
<dbReference type="Pfam" id="PF13556">
    <property type="entry name" value="HTH_30"/>
    <property type="match status" value="1"/>
</dbReference>
<comment type="similarity">
    <text evidence="1">Belongs to the CdaR family.</text>
</comment>
<comment type="caution">
    <text evidence="5">The sequence shown here is derived from an EMBL/GenBank/DDBJ whole genome shotgun (WGS) entry which is preliminary data.</text>
</comment>
<dbReference type="InterPro" id="IPR051448">
    <property type="entry name" value="CdaR-like_regulators"/>
</dbReference>
<dbReference type="PANTHER" id="PTHR33744:SF1">
    <property type="entry name" value="DNA-BINDING TRANSCRIPTIONAL ACTIVATOR ADER"/>
    <property type="match status" value="1"/>
</dbReference>
<sequence>MLPSIRTILDLAIVQTAEPVVLSGLDRLQHEVRWVHVSETRNMTGLLRGGEMVLGTGLAIGHGVGAITAYLSHLERAGAVALLVELTNALEQQATDLRVAAGAVTMPVITVARRVRFVEITETVHRMIVADQLDKLERARGVHETFTTLSLESAGAADIVRRAAELIDAPVVLEDLAHLVVAHSAQGRSAPELLLDWEGRSRSTHLRDRTERAGPEAWLQTPVGTRTQRWGRLIVPVLTKDDDDAKMILERASQALSINRLAEKDQWELSHQAQAGLLHELRQPHAISLQDVEARAQALGLKAASTYAPVVICVEDGLGEVTDALASLHEDRVILEAVAFAVRASRSSALVATLQAGNIGVVLAIPDGAAEAALLERFCHTLNTQLSGARVVLGVSASRGNIIDAAAGLDEALHVARTAATLPGERKALYRSSDVRLRGLLALFRDDPRAQVFAESELAGILGSHDAADLALLRRFLNSGGNKAALARTGYVSRPTLYARLARLEEQLGVDLADAESRTSLHVALLLHDLRLLR</sequence>
<name>A0A4Y8KSV3_9MICO</name>
<evidence type="ECO:0000259" key="2">
    <source>
        <dbReference type="Pfam" id="PF07905"/>
    </source>
</evidence>
<dbReference type="InterPro" id="IPR042070">
    <property type="entry name" value="PucR_C-HTH_sf"/>
</dbReference>
<dbReference type="Proteomes" id="UP000298218">
    <property type="component" value="Unassembled WGS sequence"/>
</dbReference>
<keyword evidence="6" id="KW-1185">Reference proteome</keyword>
<dbReference type="EMBL" id="SOHQ01000008">
    <property type="protein sequence ID" value="TFD81404.1"/>
    <property type="molecule type" value="Genomic_DNA"/>
</dbReference>
<feature type="domain" description="CdaR GGDEF-like" evidence="4">
    <location>
        <begin position="290"/>
        <end position="417"/>
    </location>
</feature>
<accession>A0A4Y8KSV3</accession>
<dbReference type="OrthoDB" id="2973014at2"/>
<evidence type="ECO:0000313" key="5">
    <source>
        <dbReference type="EMBL" id="TFD81404.1"/>
    </source>
</evidence>
<protein>
    <submittedName>
        <fullName evidence="5">PucR family transcriptional regulator</fullName>
    </submittedName>
</protein>
<organism evidence="5 6">
    <name type="scientific">Cryobacterium psychrophilum</name>
    <dbReference type="NCBI Taxonomy" id="41988"/>
    <lineage>
        <taxon>Bacteria</taxon>
        <taxon>Bacillati</taxon>
        <taxon>Actinomycetota</taxon>
        <taxon>Actinomycetes</taxon>
        <taxon>Micrococcales</taxon>
        <taxon>Microbacteriaceae</taxon>
        <taxon>Cryobacterium</taxon>
    </lineage>
</organism>
<feature type="domain" description="PucR C-terminal helix-turn-helix" evidence="3">
    <location>
        <begin position="470"/>
        <end position="526"/>
    </location>
</feature>
<evidence type="ECO:0000256" key="1">
    <source>
        <dbReference type="ARBA" id="ARBA00006754"/>
    </source>
</evidence>
<dbReference type="InterPro" id="IPR025736">
    <property type="entry name" value="PucR_C-HTH_dom"/>
</dbReference>